<dbReference type="KEGG" id="glo:Glov_1651"/>
<feature type="transmembrane region" description="Helical" evidence="1">
    <location>
        <begin position="114"/>
        <end position="135"/>
    </location>
</feature>
<evidence type="ECO:0000313" key="2">
    <source>
        <dbReference type="EMBL" id="ACD95367.1"/>
    </source>
</evidence>
<feature type="transmembrane region" description="Helical" evidence="1">
    <location>
        <begin position="381"/>
        <end position="400"/>
    </location>
</feature>
<dbReference type="PANTHER" id="PTHR16214:SF3">
    <property type="entry name" value="TRANSMEMBRANE PROTEIN 260"/>
    <property type="match status" value="1"/>
</dbReference>
<dbReference type="Pfam" id="PF11028">
    <property type="entry name" value="TMEM260-like"/>
    <property type="match status" value="1"/>
</dbReference>
<evidence type="ECO:0000313" key="3">
    <source>
        <dbReference type="Proteomes" id="UP000002420"/>
    </source>
</evidence>
<feature type="transmembrane region" description="Helical" evidence="1">
    <location>
        <begin position="40"/>
        <end position="61"/>
    </location>
</feature>
<reference evidence="2 3" key="1">
    <citation type="submission" date="2008-05" db="EMBL/GenBank/DDBJ databases">
        <title>Complete sequence of chromosome of Geobacter lovleyi SZ.</title>
        <authorList>
            <consortium name="US DOE Joint Genome Institute"/>
            <person name="Lucas S."/>
            <person name="Copeland A."/>
            <person name="Lapidus A."/>
            <person name="Glavina del Rio T."/>
            <person name="Dalin E."/>
            <person name="Tice H."/>
            <person name="Bruce D."/>
            <person name="Goodwin L."/>
            <person name="Pitluck S."/>
            <person name="Chertkov O."/>
            <person name="Meincke L."/>
            <person name="Brettin T."/>
            <person name="Detter J.C."/>
            <person name="Han C."/>
            <person name="Tapia R."/>
            <person name="Kuske C.R."/>
            <person name="Schmutz J."/>
            <person name="Larimer F."/>
            <person name="Land M."/>
            <person name="Hauser L."/>
            <person name="Kyrpides N."/>
            <person name="Mikhailova N."/>
            <person name="Sung Y."/>
            <person name="Fletcher K.E."/>
            <person name="Ritalahti K.M."/>
            <person name="Loeffler F.E."/>
            <person name="Richardson P."/>
        </authorList>
    </citation>
    <scope>NUCLEOTIDE SEQUENCE [LARGE SCALE GENOMIC DNA]</scope>
    <source>
        <strain evidence="3">ATCC BAA-1151 / DSM 17278 / SZ</strain>
    </source>
</reference>
<dbReference type="InterPro" id="IPR021280">
    <property type="entry name" value="TMEM260-like"/>
</dbReference>
<dbReference type="EMBL" id="CP001089">
    <property type="protein sequence ID" value="ACD95367.1"/>
    <property type="molecule type" value="Genomic_DNA"/>
</dbReference>
<accession>B3EAC9</accession>
<feature type="transmembrane region" description="Helical" evidence="1">
    <location>
        <begin position="12"/>
        <end position="34"/>
    </location>
</feature>
<dbReference type="STRING" id="398767.Glov_1651"/>
<keyword evidence="1" id="KW-1133">Transmembrane helix</keyword>
<organism evidence="2 3">
    <name type="scientific">Trichlorobacter lovleyi (strain ATCC BAA-1151 / DSM 17278 / SZ)</name>
    <name type="common">Geobacter lovleyi</name>
    <dbReference type="NCBI Taxonomy" id="398767"/>
    <lineage>
        <taxon>Bacteria</taxon>
        <taxon>Pseudomonadati</taxon>
        <taxon>Thermodesulfobacteriota</taxon>
        <taxon>Desulfuromonadia</taxon>
        <taxon>Geobacterales</taxon>
        <taxon>Geobacteraceae</taxon>
        <taxon>Trichlorobacter</taxon>
    </lineage>
</organism>
<keyword evidence="3" id="KW-1185">Reference proteome</keyword>
<evidence type="ECO:0008006" key="4">
    <source>
        <dbReference type="Google" id="ProtNLM"/>
    </source>
</evidence>
<dbReference type="RefSeq" id="WP_012469709.1">
    <property type="nucleotide sequence ID" value="NC_010814.1"/>
</dbReference>
<keyword evidence="1" id="KW-0472">Membrane</keyword>
<dbReference type="Proteomes" id="UP000002420">
    <property type="component" value="Chromosome"/>
</dbReference>
<dbReference type="OrthoDB" id="9807602at2"/>
<sequence length="624" mass="70805">MIERVGRYLDGWSLVAFLLPFGLYLWCLAPSITFYDSGEFVTAVHFLGSAHSPGYPLFLLYAKPFTWLPIGNIAFRVNLATAVSAALACFAVYHLLKKVLQETEFCDDAGFSKFVLHLTALSGAFTFAVSPRLWLQSNHDKPYPLLAFISAVMLYFLLCWRENYLRGDEQPSWWYGTAFLAGLATGAHQTIVLLLPGCILFILVTAPQSIRRGREWLLSGGMLLAGGAVQLYLPLRAAAETRQNWGDTDTLSRFLWHLLRKGYPEEPHNRDFSLLLKQLGAFNVPHEFGWVGLFLLLIGLWACWRADRALLVYLLATLLSFWLVIAGYFNPQPDSIFLTEEFYTPLYLLAALIIPIGLFALAARGAGAAQKPEHYGLHHKLLLTVFFLLIPLSQLASNLASQDQHNNYLAQDYALNTLRPLPDEAVLFTWGDSGAFPLWYLQGVERFREDLDLAHIPHLVFPWYQRELPRLAPAFKGETGTATGELVFAHLVETLRQQRPVLMDFSTRYSLDWRKQQPVQQGMVYWVQDAPAGQQDDVSIWEFYVLHRLIPKGWQPDMDSHKALVIHAYCLLQSAEDLARRGHVKEAGHLLQLTGRIMPVWQEKLSQMQQRYAIPAPAGETDER</sequence>
<name>B3EAC9_TRIL1</name>
<keyword evidence="1" id="KW-0812">Transmembrane</keyword>
<protein>
    <recommendedName>
        <fullName evidence="4">DUF2723 domain-containing protein</fullName>
    </recommendedName>
</protein>
<evidence type="ECO:0000256" key="1">
    <source>
        <dbReference type="SAM" id="Phobius"/>
    </source>
</evidence>
<dbReference type="InterPro" id="IPR052724">
    <property type="entry name" value="GT117_domain-containing"/>
</dbReference>
<proteinExistence type="predicted"/>
<feature type="transmembrane region" description="Helical" evidence="1">
    <location>
        <begin position="342"/>
        <end position="361"/>
    </location>
</feature>
<feature type="transmembrane region" description="Helical" evidence="1">
    <location>
        <begin position="216"/>
        <end position="235"/>
    </location>
</feature>
<feature type="transmembrane region" description="Helical" evidence="1">
    <location>
        <begin position="178"/>
        <end position="204"/>
    </location>
</feature>
<feature type="transmembrane region" description="Helical" evidence="1">
    <location>
        <begin position="288"/>
        <end position="304"/>
    </location>
</feature>
<feature type="transmembrane region" description="Helical" evidence="1">
    <location>
        <begin position="311"/>
        <end position="330"/>
    </location>
</feature>
<dbReference type="PANTHER" id="PTHR16214">
    <property type="entry name" value="TRANSMEMBRANE PROTEIN 260"/>
    <property type="match status" value="1"/>
</dbReference>
<dbReference type="eggNOG" id="COG1807">
    <property type="taxonomic scope" value="Bacteria"/>
</dbReference>
<feature type="transmembrane region" description="Helical" evidence="1">
    <location>
        <begin position="142"/>
        <end position="158"/>
    </location>
</feature>
<dbReference type="AlphaFoldDB" id="B3EAC9"/>
<gene>
    <name evidence="2" type="ordered locus">Glov_1651</name>
</gene>
<feature type="transmembrane region" description="Helical" evidence="1">
    <location>
        <begin position="73"/>
        <end position="94"/>
    </location>
</feature>
<dbReference type="HOGENOM" id="CLU_440600_0_0_7"/>